<feature type="active site" evidence="13">
    <location>
        <position position="756"/>
    </location>
</feature>
<evidence type="ECO:0000313" key="19">
    <source>
        <dbReference type="Ensembl" id="ENSCSEP00000028338.1"/>
    </source>
</evidence>
<feature type="domain" description="Histone deacetylase glutamine rich N-terminal" evidence="18">
    <location>
        <begin position="49"/>
        <end position="133"/>
    </location>
</feature>
<name>A0A3P8WLK9_CYNSE</name>
<comment type="catalytic activity">
    <reaction evidence="12">
        <text>N(6)-acetyl-L-lysyl-[histone] + H2O = L-lysyl-[histone] + acetate</text>
        <dbReference type="Rhea" id="RHEA:58196"/>
        <dbReference type="Rhea" id="RHEA-COMP:9845"/>
        <dbReference type="Rhea" id="RHEA-COMP:11338"/>
        <dbReference type="ChEBI" id="CHEBI:15377"/>
        <dbReference type="ChEBI" id="CHEBI:29969"/>
        <dbReference type="ChEBI" id="CHEBI:30089"/>
        <dbReference type="ChEBI" id="CHEBI:61930"/>
        <dbReference type="EC" id="3.5.1.98"/>
    </reaction>
</comment>
<reference evidence="19" key="2">
    <citation type="submission" date="2025-08" db="UniProtKB">
        <authorList>
            <consortium name="Ensembl"/>
        </authorList>
    </citation>
    <scope>IDENTIFICATION</scope>
</reference>
<feature type="region of interest" description="Disordered" evidence="16">
    <location>
        <begin position="268"/>
        <end position="301"/>
    </location>
</feature>
<evidence type="ECO:0000313" key="20">
    <source>
        <dbReference type="Proteomes" id="UP000265120"/>
    </source>
</evidence>
<protein>
    <recommendedName>
        <fullName evidence="3 12">Histone deacetylase</fullName>
        <ecNumber evidence="3 12">3.5.1.98</ecNumber>
    </recommendedName>
</protein>
<dbReference type="PIRSF" id="PIRSF037911">
    <property type="entry name" value="HDAC_II_euk"/>
    <property type="match status" value="1"/>
</dbReference>
<feature type="compositionally biased region" description="Basic and acidic residues" evidence="16">
    <location>
        <begin position="480"/>
        <end position="491"/>
    </location>
</feature>
<comment type="subcellular location">
    <subcellularLocation>
        <location evidence="1 12">Nucleus</location>
    </subcellularLocation>
</comment>
<dbReference type="InterPro" id="IPR023696">
    <property type="entry name" value="Ureohydrolase_dom_sf"/>
</dbReference>
<dbReference type="GO" id="GO:0005634">
    <property type="term" value="C:nucleus"/>
    <property type="evidence" value="ECO:0007669"/>
    <property type="project" value="UniProtKB-SubCell"/>
</dbReference>
<feature type="compositionally biased region" description="Low complexity" evidence="16">
    <location>
        <begin position="497"/>
        <end position="511"/>
    </location>
</feature>
<feature type="binding site" evidence="14">
    <location>
        <position position="626"/>
    </location>
    <ligand>
        <name>Zn(2+)</name>
        <dbReference type="ChEBI" id="CHEBI:29105"/>
    </ligand>
</feature>
<evidence type="ECO:0000256" key="2">
    <source>
        <dbReference type="ARBA" id="ARBA00007738"/>
    </source>
</evidence>
<dbReference type="GO" id="GO:0046872">
    <property type="term" value="F:metal ion binding"/>
    <property type="evidence" value="ECO:0007669"/>
    <property type="project" value="UniProtKB-KW"/>
</dbReference>
<dbReference type="Gene3D" id="6.10.250.1550">
    <property type="match status" value="1"/>
</dbReference>
<keyword evidence="9 12" id="KW-0805">Transcription regulation</keyword>
<dbReference type="Pfam" id="PF00850">
    <property type="entry name" value="Hist_deacetyl"/>
    <property type="match status" value="1"/>
</dbReference>
<comment type="function">
    <text evidence="12">Responsible for the deacetylation of lysine residues on the N-terminal part of the core histones (H2A, H2B, H3 and H4). Histone deacetylation gives a tag for epigenetic repression and plays an important role in transcriptional regulation, cell cycle progression and developmental events.</text>
</comment>
<evidence type="ECO:0000256" key="14">
    <source>
        <dbReference type="PIRSR" id="PIRSR037911-2"/>
    </source>
</evidence>
<reference evidence="19 20" key="1">
    <citation type="journal article" date="2014" name="Nat. Genet.">
        <title>Whole-genome sequence of a flatfish provides insights into ZW sex chromosome evolution and adaptation to a benthic lifestyle.</title>
        <authorList>
            <person name="Chen S."/>
            <person name="Zhang G."/>
            <person name="Shao C."/>
            <person name="Huang Q."/>
            <person name="Liu G."/>
            <person name="Zhang P."/>
            <person name="Song W."/>
            <person name="An N."/>
            <person name="Chalopin D."/>
            <person name="Volff J.N."/>
            <person name="Hong Y."/>
            <person name="Li Q."/>
            <person name="Sha Z."/>
            <person name="Zhou H."/>
            <person name="Xie M."/>
            <person name="Yu Q."/>
            <person name="Liu Y."/>
            <person name="Xiang H."/>
            <person name="Wang N."/>
            <person name="Wu K."/>
            <person name="Yang C."/>
            <person name="Zhou Q."/>
            <person name="Liao X."/>
            <person name="Yang L."/>
            <person name="Hu Q."/>
            <person name="Zhang J."/>
            <person name="Meng L."/>
            <person name="Jin L."/>
            <person name="Tian Y."/>
            <person name="Lian J."/>
            <person name="Yang J."/>
            <person name="Miao G."/>
            <person name="Liu S."/>
            <person name="Liang Z."/>
            <person name="Yan F."/>
            <person name="Li Y."/>
            <person name="Sun B."/>
            <person name="Zhang H."/>
            <person name="Zhang J."/>
            <person name="Zhu Y."/>
            <person name="Du M."/>
            <person name="Zhao Y."/>
            <person name="Schartl M."/>
            <person name="Tang Q."/>
            <person name="Wang J."/>
        </authorList>
    </citation>
    <scope>NUCLEOTIDE SEQUENCE</scope>
</reference>
<organism evidence="19 20">
    <name type="scientific">Cynoglossus semilaevis</name>
    <name type="common">Tongue sole</name>
    <dbReference type="NCBI Taxonomy" id="244447"/>
    <lineage>
        <taxon>Eukaryota</taxon>
        <taxon>Metazoa</taxon>
        <taxon>Chordata</taxon>
        <taxon>Craniata</taxon>
        <taxon>Vertebrata</taxon>
        <taxon>Euteleostomi</taxon>
        <taxon>Actinopterygii</taxon>
        <taxon>Neopterygii</taxon>
        <taxon>Teleostei</taxon>
        <taxon>Neoteleostei</taxon>
        <taxon>Acanthomorphata</taxon>
        <taxon>Carangaria</taxon>
        <taxon>Pleuronectiformes</taxon>
        <taxon>Pleuronectoidei</taxon>
        <taxon>Cynoglossidae</taxon>
        <taxon>Cynoglossinae</taxon>
        <taxon>Cynoglossus</taxon>
    </lineage>
</organism>
<feature type="binding site" evidence="14">
    <location>
        <position position="704"/>
    </location>
    <ligand>
        <name>Zn(2+)</name>
        <dbReference type="ChEBI" id="CHEBI:29105"/>
    </ligand>
</feature>
<keyword evidence="7 14" id="KW-0862">Zinc</keyword>
<feature type="domain" description="Histone deacetylase" evidence="17">
    <location>
        <begin position="634"/>
        <end position="945"/>
    </location>
</feature>
<dbReference type="Ensembl" id="ENSCSET00000028719.1">
    <property type="protein sequence ID" value="ENSCSEP00000028338.1"/>
    <property type="gene ID" value="ENSCSEG00000018102.1"/>
</dbReference>
<evidence type="ECO:0000256" key="15">
    <source>
        <dbReference type="PIRSR" id="PIRSR037911-3"/>
    </source>
</evidence>
<dbReference type="CDD" id="cd10162">
    <property type="entry name" value="ClassIIa_HDAC4_Gln-rich-N"/>
    <property type="match status" value="1"/>
</dbReference>
<dbReference type="InParanoid" id="A0A3P8WLK9"/>
<sequence length="1037" mass="113768">DVSAAALPPQVPSATTAILPMDLRVVDHHHHHHQQPTFGLVPQPEPMPPQQLQQELVALKHKQQLQRQLLIAEFQRQHEQLSRQHEVQLQEHIKHQQDLLALKHQQELLDHQRKLEQQRHEQQLEKQQREHKLQQLKNKERGQESAVASTEVKMRLQEFVLNKKKALAQRNLNHCLPSDPRFWYGKTQHSSPFLPSFLPSFLPPPPPPPPPVTPPPPLLLPLLPLASEPNLKLRSRLKQKVTECRSSPLLRRKDGLITTAKKRSLDVAESACNSAPGSGPSSPNNSSSNIPNENGITISSSPGEASLLHRLAARESSLSQLSLYTSPSLPNITLGLPAPGLANTVVSGHQDGESHLPAFQQGIPLTSPFLPTAHLPSYLASPALEREGVTGATTGHNQLLQHMALLEQSHNPVVGLGGLPLPSPTVSKLARGHRPLGRTQSAPLPQQQCVPAQALQQLVVQQQHQQFREKHKQMFQQHQSHPEETEEELRQHQGLPSSASSSSCSSLSSTSAQEPGPLRGLVIKQEPLDVQEQEERELRERNAEQDFLFRQQAVMLEQQRIHQLRNYQASMEAAGLSVSFAGHRPLSRAQSSPASASFPMVVQELAAKPRFTTGLVYDSLMQKHQCICGNTTSHPEHAGRIQSIWSRLQETGLRSHCECIRGRKASLEELQTVHSEAHVLLYGTNPLRQKLDCSTNPMFVKLPCGGIGVDSDTIWNEVHSSSAARLAAGSVLELVFKVATGELKNGFAVVRPPGHHAEESTPMGFCYFNSVAIAAKLLQQRLNVSKVLIVDWDVHHGNGTQQAFYSDPSVLYLSLHRYDDGNFFPGSGAPDEVGTGAGVGYTVNMAFTGGLDPPMGDVDYLAAFRTVVMPIASEFAPDIVLVSSGFDAVDGHAPPLGGYKLTAKCLGYLTRQLMALAGGRLVLVLEGGHDLTAICDASEACVSALLGNELDPIPDEVLKQRPNANAVHSMEHVIEIQSKYWRSLRRLASTVGCSLSEALRCDADEAETVSAMASLSVANKHMGKRAEEEPMEEEVPM</sequence>
<evidence type="ECO:0000259" key="17">
    <source>
        <dbReference type="Pfam" id="PF00850"/>
    </source>
</evidence>
<dbReference type="PRINTS" id="PR01270">
    <property type="entry name" value="HDASUPER"/>
</dbReference>
<dbReference type="GO" id="GO:0141221">
    <property type="term" value="F:histone deacetylase activity, hydrolytic mechanism"/>
    <property type="evidence" value="ECO:0007669"/>
    <property type="project" value="UniProtKB-EC"/>
</dbReference>
<feature type="binding site" evidence="14">
    <location>
        <position position="634"/>
    </location>
    <ligand>
        <name>Zn(2+)</name>
        <dbReference type="ChEBI" id="CHEBI:29105"/>
    </ligand>
</feature>
<dbReference type="PANTHER" id="PTHR45364:SF13">
    <property type="entry name" value="HISTONE DEACETYLASE"/>
    <property type="match status" value="1"/>
</dbReference>
<feature type="compositionally biased region" description="Basic and acidic residues" evidence="16">
    <location>
        <begin position="114"/>
        <end position="143"/>
    </location>
</feature>
<evidence type="ECO:0000256" key="3">
    <source>
        <dbReference type="ARBA" id="ARBA00012111"/>
    </source>
</evidence>
<evidence type="ECO:0000256" key="9">
    <source>
        <dbReference type="ARBA" id="ARBA00023015"/>
    </source>
</evidence>
<dbReference type="PANTHER" id="PTHR45364">
    <property type="entry name" value="HISTONE DEACETYLASE 9-RELATED"/>
    <property type="match status" value="1"/>
</dbReference>
<feature type="region of interest" description="Disordered" evidence="16">
    <location>
        <begin position="114"/>
        <end position="149"/>
    </location>
</feature>
<dbReference type="EC" id="3.5.1.98" evidence="3 12"/>
<dbReference type="AlphaFoldDB" id="A0A3P8WLK9"/>
<keyword evidence="8 12" id="KW-0156">Chromatin regulator</keyword>
<dbReference type="InterPro" id="IPR037138">
    <property type="entry name" value="His_deacetylse_dom_sf"/>
</dbReference>
<evidence type="ECO:0000256" key="12">
    <source>
        <dbReference type="PIRNR" id="PIRNR037911"/>
    </source>
</evidence>
<keyword evidence="20" id="KW-1185">Reference proteome</keyword>
<keyword evidence="6 12" id="KW-0378">Hydrolase</keyword>
<dbReference type="InterPro" id="IPR023801">
    <property type="entry name" value="His_deacetylse_dom"/>
</dbReference>
<dbReference type="InterPro" id="IPR024643">
    <property type="entry name" value="Hist_deacetylase_Gln_rich_N"/>
</dbReference>
<dbReference type="SUPFAM" id="SSF52768">
    <property type="entry name" value="Arginase/deacetylase"/>
    <property type="match status" value="1"/>
</dbReference>
<dbReference type="Gene3D" id="3.40.800.20">
    <property type="entry name" value="Histone deacetylase domain"/>
    <property type="match status" value="1"/>
</dbReference>
<proteinExistence type="inferred from homology"/>
<evidence type="ECO:0000256" key="1">
    <source>
        <dbReference type="ARBA" id="ARBA00004123"/>
    </source>
</evidence>
<dbReference type="InterPro" id="IPR000286">
    <property type="entry name" value="HDACs"/>
</dbReference>
<dbReference type="GO" id="GO:0000122">
    <property type="term" value="P:negative regulation of transcription by RNA polymerase II"/>
    <property type="evidence" value="ECO:0007669"/>
    <property type="project" value="InterPro"/>
</dbReference>
<evidence type="ECO:0000259" key="18">
    <source>
        <dbReference type="Pfam" id="PF12203"/>
    </source>
</evidence>
<dbReference type="OMA" id="SHCECIR"/>
<evidence type="ECO:0000256" key="8">
    <source>
        <dbReference type="ARBA" id="ARBA00022853"/>
    </source>
</evidence>
<evidence type="ECO:0000256" key="7">
    <source>
        <dbReference type="ARBA" id="ARBA00022833"/>
    </source>
</evidence>
<accession>A0A3P8WLK9</accession>
<dbReference type="Pfam" id="PF12203">
    <property type="entry name" value="HDAC4_Gln"/>
    <property type="match status" value="1"/>
</dbReference>
<keyword evidence="5 14" id="KW-0479">Metal-binding</keyword>
<feature type="binding site" evidence="14">
    <location>
        <position position="628"/>
    </location>
    <ligand>
        <name>Zn(2+)</name>
        <dbReference type="ChEBI" id="CHEBI:29105"/>
    </ligand>
</feature>
<keyword evidence="11" id="KW-0539">Nucleus</keyword>
<dbReference type="STRING" id="244447.ENSCSEP00000028338"/>
<keyword evidence="4 12" id="KW-0678">Repressor</keyword>
<feature type="region of interest" description="Disordered" evidence="16">
    <location>
        <begin position="467"/>
        <end position="539"/>
    </location>
</feature>
<evidence type="ECO:0000256" key="10">
    <source>
        <dbReference type="ARBA" id="ARBA00023163"/>
    </source>
</evidence>
<dbReference type="FunFam" id="3.40.800.20:FF:000002">
    <property type="entry name" value="Histone deacetylase"/>
    <property type="match status" value="1"/>
</dbReference>
<reference evidence="19" key="3">
    <citation type="submission" date="2025-09" db="UniProtKB">
        <authorList>
            <consortium name="Ensembl"/>
        </authorList>
    </citation>
    <scope>IDENTIFICATION</scope>
</reference>
<evidence type="ECO:0000256" key="13">
    <source>
        <dbReference type="PIRSR" id="PIRSR037911-1"/>
    </source>
</evidence>
<evidence type="ECO:0000256" key="6">
    <source>
        <dbReference type="ARBA" id="ARBA00022801"/>
    </source>
</evidence>
<dbReference type="Proteomes" id="UP000265120">
    <property type="component" value="Chromosome 16"/>
</dbReference>
<feature type="site" description="Contributes to catalysis" evidence="15">
    <location>
        <position position="929"/>
    </location>
</feature>
<evidence type="ECO:0000256" key="16">
    <source>
        <dbReference type="SAM" id="MobiDB-lite"/>
    </source>
</evidence>
<dbReference type="GeneTree" id="ENSGT00940000157440"/>
<comment type="similarity">
    <text evidence="2 12">Belongs to the histone deacetylase family. HD type 2 subfamily.</text>
</comment>
<evidence type="ECO:0000256" key="5">
    <source>
        <dbReference type="ARBA" id="ARBA00022723"/>
    </source>
</evidence>
<dbReference type="InterPro" id="IPR046949">
    <property type="entry name" value="HDAC4/5/7/9"/>
</dbReference>
<evidence type="ECO:0000256" key="4">
    <source>
        <dbReference type="ARBA" id="ARBA00022491"/>
    </source>
</evidence>
<evidence type="ECO:0000256" key="11">
    <source>
        <dbReference type="ARBA" id="ARBA00023242"/>
    </source>
</evidence>
<feature type="compositionally biased region" description="Low complexity" evidence="16">
    <location>
        <begin position="273"/>
        <end position="295"/>
    </location>
</feature>
<keyword evidence="10 12" id="KW-0804">Transcription</keyword>